<organism evidence="9 10">
    <name type="scientific">Rubripirellula amarantea</name>
    <dbReference type="NCBI Taxonomy" id="2527999"/>
    <lineage>
        <taxon>Bacteria</taxon>
        <taxon>Pseudomonadati</taxon>
        <taxon>Planctomycetota</taxon>
        <taxon>Planctomycetia</taxon>
        <taxon>Pirellulales</taxon>
        <taxon>Pirellulaceae</taxon>
        <taxon>Rubripirellula</taxon>
    </lineage>
</organism>
<dbReference type="GO" id="GO:0006302">
    <property type="term" value="P:double-strand break repair"/>
    <property type="evidence" value="ECO:0007669"/>
    <property type="project" value="TreeGrafter"/>
</dbReference>
<comment type="similarity">
    <text evidence="1 7">Belongs to the RecO family.</text>
</comment>
<evidence type="ECO:0000256" key="6">
    <source>
        <dbReference type="ARBA" id="ARBA00033409"/>
    </source>
</evidence>
<evidence type="ECO:0000256" key="4">
    <source>
        <dbReference type="ARBA" id="ARBA00023172"/>
    </source>
</evidence>
<sequence length="275" mass="30340">MAAEQSTAIVLRTVEFSETSLIVSLLTRDFGRISAIAKGARRPKGPFEGALDLLAVCRIVVLRKQSDTLDLLTEAKLHRRFRGGERSLERLYAGYYVAEMLRLLTDDHDPHPDVYDLTIRTLGQIDGTGNPTLALLRFDLEILRMLGHSPGTDRCTDCGREVDKSGRITFSLSAGGIVCGNCRLKQHQTVSVRADVIEMMSKLHTAEMKGDGAINFSDESGFSVESQFISALIPLYGELRSVLNRYIQTVVGKVPRMQSFVPVKLTHVSPTTSGE</sequence>
<dbReference type="InterPro" id="IPR022572">
    <property type="entry name" value="DNA_rep/recomb_RecO_N"/>
</dbReference>
<feature type="domain" description="DNA replication/recombination mediator RecO N-terminal" evidence="8">
    <location>
        <begin position="1"/>
        <end position="79"/>
    </location>
</feature>
<dbReference type="SUPFAM" id="SSF50249">
    <property type="entry name" value="Nucleic acid-binding proteins"/>
    <property type="match status" value="1"/>
</dbReference>
<dbReference type="RefSeq" id="WP_146513162.1">
    <property type="nucleotide sequence ID" value="NZ_SJPI01000001.1"/>
</dbReference>
<keyword evidence="5 7" id="KW-0234">DNA repair</keyword>
<evidence type="ECO:0000313" key="10">
    <source>
        <dbReference type="Proteomes" id="UP000316598"/>
    </source>
</evidence>
<evidence type="ECO:0000256" key="1">
    <source>
        <dbReference type="ARBA" id="ARBA00007452"/>
    </source>
</evidence>
<dbReference type="InterPro" id="IPR042242">
    <property type="entry name" value="RecO_C"/>
</dbReference>
<protein>
    <recommendedName>
        <fullName evidence="2 7">DNA repair protein RecO</fullName>
    </recommendedName>
    <alternativeName>
        <fullName evidence="6 7">Recombination protein O</fullName>
    </alternativeName>
</protein>
<accession>A0A5C5WRY8</accession>
<keyword evidence="3 7" id="KW-0227">DNA damage</keyword>
<dbReference type="Proteomes" id="UP000316598">
    <property type="component" value="Unassembled WGS sequence"/>
</dbReference>
<dbReference type="Pfam" id="PF11967">
    <property type="entry name" value="RecO_N"/>
    <property type="match status" value="1"/>
</dbReference>
<keyword evidence="4 7" id="KW-0233">DNA recombination</keyword>
<dbReference type="NCBIfam" id="TIGR00613">
    <property type="entry name" value="reco"/>
    <property type="match status" value="1"/>
</dbReference>
<comment type="caution">
    <text evidence="9">The sequence shown here is derived from an EMBL/GenBank/DDBJ whole genome shotgun (WGS) entry which is preliminary data.</text>
</comment>
<evidence type="ECO:0000313" key="9">
    <source>
        <dbReference type="EMBL" id="TWT52853.1"/>
    </source>
</evidence>
<name>A0A5C5WRY8_9BACT</name>
<evidence type="ECO:0000259" key="8">
    <source>
        <dbReference type="Pfam" id="PF11967"/>
    </source>
</evidence>
<dbReference type="GO" id="GO:0006310">
    <property type="term" value="P:DNA recombination"/>
    <property type="evidence" value="ECO:0007669"/>
    <property type="project" value="UniProtKB-UniRule"/>
</dbReference>
<dbReference type="Gene3D" id="2.40.50.140">
    <property type="entry name" value="Nucleic acid-binding proteins"/>
    <property type="match status" value="1"/>
</dbReference>
<dbReference type="GO" id="GO:0043590">
    <property type="term" value="C:bacterial nucleoid"/>
    <property type="evidence" value="ECO:0007669"/>
    <property type="project" value="TreeGrafter"/>
</dbReference>
<evidence type="ECO:0000256" key="2">
    <source>
        <dbReference type="ARBA" id="ARBA00021310"/>
    </source>
</evidence>
<dbReference type="AlphaFoldDB" id="A0A5C5WRY8"/>
<dbReference type="Gene3D" id="1.20.1440.120">
    <property type="entry name" value="Recombination protein O, C-terminal domain"/>
    <property type="match status" value="1"/>
</dbReference>
<dbReference type="SUPFAM" id="SSF57863">
    <property type="entry name" value="ArfGap/RecO-like zinc finger"/>
    <property type="match status" value="1"/>
</dbReference>
<dbReference type="HAMAP" id="MF_00201">
    <property type="entry name" value="RecO"/>
    <property type="match status" value="1"/>
</dbReference>
<evidence type="ECO:0000256" key="3">
    <source>
        <dbReference type="ARBA" id="ARBA00022763"/>
    </source>
</evidence>
<evidence type="ECO:0000256" key="7">
    <source>
        <dbReference type="HAMAP-Rule" id="MF_00201"/>
    </source>
</evidence>
<dbReference type="PANTHER" id="PTHR33991">
    <property type="entry name" value="DNA REPAIR PROTEIN RECO"/>
    <property type="match status" value="1"/>
</dbReference>
<reference evidence="9 10" key="1">
    <citation type="submission" date="2019-02" db="EMBL/GenBank/DDBJ databases">
        <title>Deep-cultivation of Planctomycetes and their phenomic and genomic characterization uncovers novel biology.</title>
        <authorList>
            <person name="Wiegand S."/>
            <person name="Jogler M."/>
            <person name="Boedeker C."/>
            <person name="Pinto D."/>
            <person name="Vollmers J."/>
            <person name="Rivas-Marin E."/>
            <person name="Kohn T."/>
            <person name="Peeters S.H."/>
            <person name="Heuer A."/>
            <person name="Rast P."/>
            <person name="Oberbeckmann S."/>
            <person name="Bunk B."/>
            <person name="Jeske O."/>
            <person name="Meyerdierks A."/>
            <person name="Storesund J.E."/>
            <person name="Kallscheuer N."/>
            <person name="Luecker S."/>
            <person name="Lage O.M."/>
            <person name="Pohl T."/>
            <person name="Merkel B.J."/>
            <person name="Hornburger P."/>
            <person name="Mueller R.-W."/>
            <person name="Bruemmer F."/>
            <person name="Labrenz M."/>
            <person name="Spormann A.M."/>
            <person name="Op Den Camp H."/>
            <person name="Overmann J."/>
            <person name="Amann R."/>
            <person name="Jetten M.S.M."/>
            <person name="Mascher T."/>
            <person name="Medema M.H."/>
            <person name="Devos D.P."/>
            <person name="Kaster A.-K."/>
            <person name="Ovreas L."/>
            <person name="Rohde M."/>
            <person name="Galperin M.Y."/>
            <person name="Jogler C."/>
        </authorList>
    </citation>
    <scope>NUCLEOTIDE SEQUENCE [LARGE SCALE GENOMIC DNA]</scope>
    <source>
        <strain evidence="9 10">Pla22</strain>
    </source>
</reference>
<keyword evidence="10" id="KW-1185">Reference proteome</keyword>
<gene>
    <name evidence="7 9" type="primary">recO</name>
    <name evidence="9" type="ORF">Pla22_04810</name>
</gene>
<dbReference type="InterPro" id="IPR003717">
    <property type="entry name" value="RecO"/>
</dbReference>
<dbReference type="PANTHER" id="PTHR33991:SF1">
    <property type="entry name" value="DNA REPAIR PROTEIN RECO"/>
    <property type="match status" value="1"/>
</dbReference>
<dbReference type="EMBL" id="SJPI01000001">
    <property type="protein sequence ID" value="TWT52853.1"/>
    <property type="molecule type" value="Genomic_DNA"/>
</dbReference>
<evidence type="ECO:0000256" key="5">
    <source>
        <dbReference type="ARBA" id="ARBA00023204"/>
    </source>
</evidence>
<proteinExistence type="inferred from homology"/>
<comment type="function">
    <text evidence="7">Involved in DNA repair and RecF pathway recombination.</text>
</comment>
<dbReference type="OrthoDB" id="9797083at2"/>
<dbReference type="InterPro" id="IPR012340">
    <property type="entry name" value="NA-bd_OB-fold"/>
</dbReference>
<dbReference type="Pfam" id="PF02565">
    <property type="entry name" value="RecO_C"/>
    <property type="match status" value="1"/>
</dbReference>
<dbReference type="InterPro" id="IPR037278">
    <property type="entry name" value="ARFGAP/RecO"/>
</dbReference>